<dbReference type="Proteomes" id="UP001266305">
    <property type="component" value="Unassembled WGS sequence"/>
</dbReference>
<dbReference type="EMBL" id="JASSZA010000011">
    <property type="protein sequence ID" value="KAK2098995.1"/>
    <property type="molecule type" value="Genomic_DNA"/>
</dbReference>
<comment type="caution">
    <text evidence="2">The sequence shown here is derived from an EMBL/GenBank/DDBJ whole genome shotgun (WGS) entry which is preliminary data.</text>
</comment>
<evidence type="ECO:0000313" key="3">
    <source>
        <dbReference type="Proteomes" id="UP001266305"/>
    </source>
</evidence>
<accession>A0ABQ9UQA9</accession>
<feature type="region of interest" description="Disordered" evidence="1">
    <location>
        <begin position="37"/>
        <end position="108"/>
    </location>
</feature>
<evidence type="ECO:0000313" key="2">
    <source>
        <dbReference type="EMBL" id="KAK2098995.1"/>
    </source>
</evidence>
<organism evidence="2 3">
    <name type="scientific">Saguinus oedipus</name>
    <name type="common">Cotton-top tamarin</name>
    <name type="synonym">Oedipomidas oedipus</name>
    <dbReference type="NCBI Taxonomy" id="9490"/>
    <lineage>
        <taxon>Eukaryota</taxon>
        <taxon>Metazoa</taxon>
        <taxon>Chordata</taxon>
        <taxon>Craniata</taxon>
        <taxon>Vertebrata</taxon>
        <taxon>Euteleostomi</taxon>
        <taxon>Mammalia</taxon>
        <taxon>Eutheria</taxon>
        <taxon>Euarchontoglires</taxon>
        <taxon>Primates</taxon>
        <taxon>Haplorrhini</taxon>
        <taxon>Platyrrhini</taxon>
        <taxon>Cebidae</taxon>
        <taxon>Callitrichinae</taxon>
        <taxon>Saguinus</taxon>
    </lineage>
</organism>
<name>A0ABQ9UQA9_SAGOE</name>
<keyword evidence="3" id="KW-1185">Reference proteome</keyword>
<feature type="non-terminal residue" evidence="2">
    <location>
        <position position="125"/>
    </location>
</feature>
<protein>
    <submittedName>
        <fullName evidence="2">Uncharacterized protein</fullName>
    </submittedName>
</protein>
<sequence length="125" mass="13416">MQRAPVSAHLEVDLGRKGKKEWRGIPAQIEGSNLWCESQLEPPSPEPERTRPAGAPCCLGQRGPGEGGRRGFGRNAWGGMDSTHSARRPDFRPPLRGEVATCPPSRPAVCGTRATGGLHCAPLDR</sequence>
<evidence type="ECO:0000256" key="1">
    <source>
        <dbReference type="SAM" id="MobiDB-lite"/>
    </source>
</evidence>
<proteinExistence type="predicted"/>
<reference evidence="2 3" key="1">
    <citation type="submission" date="2023-05" db="EMBL/GenBank/DDBJ databases">
        <title>B98-5 Cell Line De Novo Hybrid Assembly: An Optical Mapping Approach.</title>
        <authorList>
            <person name="Kananen K."/>
            <person name="Auerbach J.A."/>
            <person name="Kautto E."/>
            <person name="Blachly J.S."/>
        </authorList>
    </citation>
    <scope>NUCLEOTIDE SEQUENCE [LARGE SCALE GENOMIC DNA]</scope>
    <source>
        <strain evidence="2">B95-8</strain>
        <tissue evidence="2">Cell line</tissue>
    </source>
</reference>
<gene>
    <name evidence="2" type="ORF">P7K49_024446</name>
</gene>